<evidence type="ECO:0000256" key="2">
    <source>
        <dbReference type="ARBA" id="ARBA00006462"/>
    </source>
</evidence>
<dbReference type="RefSeq" id="XP_001319493.1">
    <property type="nucleotide sequence ID" value="XM_001319458.1"/>
</dbReference>
<comment type="subcellular location">
    <subcellularLocation>
        <location evidence="1">Membrane</location>
        <topology evidence="1">Single-pass type II membrane protein</topology>
    </subcellularLocation>
</comment>
<comment type="similarity">
    <text evidence="2">Belongs to the glycosyltransferase 31 family. Beta3-Gal-T subfamily.</text>
</comment>
<sequence>MLLAYDKIKQERRSGIIKIIILIIVCISCLCLSVSVIHKNGLMNTIQAENRPDHPKFIQITNAPMEAWLNNNGKEEFRTSISFYNIVGNDQKFPPGQDLRGKFWEFQIKDYSGTTAVNYISNGPLTTNNITFEVLTDNQQTHNDKQFCQRTPNTWKHFVEKYPDYRWYFRGTHDTFVNWKYLLELIQELESKYDPMKEVALAYNCHEYNHKLYPHGGTGYLFSNFAVRQFLKRESEFRSICLGSADDVAFNYFLQIQSIKVEDWMSNKFIVTWPNTETDIIMKRQYERVAQCPKVYRLFSNAAPMLPCPCRTAASIHMHRVPMPQAWEILQNTPKNFAVTYLNPDTPTFCKLSK</sequence>
<dbReference type="GO" id="GO:0016020">
    <property type="term" value="C:membrane"/>
    <property type="evidence" value="ECO:0007669"/>
    <property type="project" value="UniProtKB-SubCell"/>
</dbReference>
<evidence type="ECO:0000256" key="1">
    <source>
        <dbReference type="ARBA" id="ARBA00004606"/>
    </source>
</evidence>
<evidence type="ECO:0000256" key="3">
    <source>
        <dbReference type="ARBA" id="ARBA00022692"/>
    </source>
</evidence>
<evidence type="ECO:0000313" key="8">
    <source>
        <dbReference type="EMBL" id="EAY07270.1"/>
    </source>
</evidence>
<dbReference type="EMBL" id="DS113404">
    <property type="protein sequence ID" value="EAY07270.1"/>
    <property type="molecule type" value="Genomic_DNA"/>
</dbReference>
<keyword evidence="9" id="KW-1185">Reference proteome</keyword>
<keyword evidence="3 7" id="KW-0812">Transmembrane</keyword>
<organism evidence="8 9">
    <name type="scientific">Trichomonas vaginalis (strain ATCC PRA-98 / G3)</name>
    <dbReference type="NCBI Taxonomy" id="412133"/>
    <lineage>
        <taxon>Eukaryota</taxon>
        <taxon>Metamonada</taxon>
        <taxon>Parabasalia</taxon>
        <taxon>Trichomonadida</taxon>
        <taxon>Trichomonadidae</taxon>
        <taxon>Trichomonas</taxon>
    </lineage>
</organism>
<dbReference type="OrthoDB" id="414175at2759"/>
<feature type="transmembrane region" description="Helical" evidence="7">
    <location>
        <begin position="16"/>
        <end position="37"/>
    </location>
</feature>
<dbReference type="InParanoid" id="A2EJB8"/>
<name>A2EJB8_TRIV3</name>
<dbReference type="Proteomes" id="UP000001542">
    <property type="component" value="Unassembled WGS sequence"/>
</dbReference>
<protein>
    <submittedName>
        <fullName evidence="8">Uncharacterized protein</fullName>
    </submittedName>
</protein>
<dbReference type="VEuPathDB" id="TrichDB:TVAG_240710"/>
<accession>A2EJB8</accession>
<keyword evidence="5 7" id="KW-1133">Transmembrane helix</keyword>
<dbReference type="InterPro" id="IPR026050">
    <property type="entry name" value="C1GALT1/C1GALT1_chp1"/>
</dbReference>
<keyword evidence="6 7" id="KW-0472">Membrane</keyword>
<dbReference type="KEGG" id="tva:4765158"/>
<reference evidence="8" key="1">
    <citation type="submission" date="2006-10" db="EMBL/GenBank/DDBJ databases">
        <authorList>
            <person name="Amadeo P."/>
            <person name="Zhao Q."/>
            <person name="Wortman J."/>
            <person name="Fraser-Liggett C."/>
            <person name="Carlton J."/>
        </authorList>
    </citation>
    <scope>NUCLEOTIDE SEQUENCE</scope>
    <source>
        <strain evidence="8">G3</strain>
    </source>
</reference>
<dbReference type="VEuPathDB" id="TrichDB:TVAGG3_0742130"/>
<keyword evidence="4" id="KW-0735">Signal-anchor</keyword>
<dbReference type="Gene3D" id="3.90.550.50">
    <property type="match status" value="1"/>
</dbReference>
<evidence type="ECO:0000256" key="4">
    <source>
        <dbReference type="ARBA" id="ARBA00022968"/>
    </source>
</evidence>
<proteinExistence type="inferred from homology"/>
<evidence type="ECO:0000256" key="5">
    <source>
        <dbReference type="ARBA" id="ARBA00022989"/>
    </source>
</evidence>
<reference evidence="8" key="2">
    <citation type="journal article" date="2007" name="Science">
        <title>Draft genome sequence of the sexually transmitted pathogen Trichomonas vaginalis.</title>
        <authorList>
            <person name="Carlton J.M."/>
            <person name="Hirt R.P."/>
            <person name="Silva J.C."/>
            <person name="Delcher A.L."/>
            <person name="Schatz M."/>
            <person name="Zhao Q."/>
            <person name="Wortman J.R."/>
            <person name="Bidwell S.L."/>
            <person name="Alsmark U.C.M."/>
            <person name="Besteiro S."/>
            <person name="Sicheritz-Ponten T."/>
            <person name="Noel C.J."/>
            <person name="Dacks J.B."/>
            <person name="Foster P.G."/>
            <person name="Simillion C."/>
            <person name="Van de Peer Y."/>
            <person name="Miranda-Saavedra D."/>
            <person name="Barton G.J."/>
            <person name="Westrop G.D."/>
            <person name="Mueller S."/>
            <person name="Dessi D."/>
            <person name="Fiori P.L."/>
            <person name="Ren Q."/>
            <person name="Paulsen I."/>
            <person name="Zhang H."/>
            <person name="Bastida-Corcuera F.D."/>
            <person name="Simoes-Barbosa A."/>
            <person name="Brown M.T."/>
            <person name="Hayes R.D."/>
            <person name="Mukherjee M."/>
            <person name="Okumura C.Y."/>
            <person name="Schneider R."/>
            <person name="Smith A.J."/>
            <person name="Vanacova S."/>
            <person name="Villalvazo M."/>
            <person name="Haas B.J."/>
            <person name="Pertea M."/>
            <person name="Feldblyum T.V."/>
            <person name="Utterback T.R."/>
            <person name="Shu C.L."/>
            <person name="Osoegawa K."/>
            <person name="de Jong P.J."/>
            <person name="Hrdy I."/>
            <person name="Horvathova L."/>
            <person name="Zubacova Z."/>
            <person name="Dolezal P."/>
            <person name="Malik S.B."/>
            <person name="Logsdon J.M. Jr."/>
            <person name="Henze K."/>
            <person name="Gupta A."/>
            <person name="Wang C.C."/>
            <person name="Dunne R.L."/>
            <person name="Upcroft J.A."/>
            <person name="Upcroft P."/>
            <person name="White O."/>
            <person name="Salzberg S.L."/>
            <person name="Tang P."/>
            <person name="Chiu C.-H."/>
            <person name="Lee Y.-S."/>
            <person name="Embley T.M."/>
            <person name="Coombs G.H."/>
            <person name="Mottram J.C."/>
            <person name="Tachezy J."/>
            <person name="Fraser-Liggett C.M."/>
            <person name="Johnson P.J."/>
        </authorList>
    </citation>
    <scope>NUCLEOTIDE SEQUENCE [LARGE SCALE GENOMIC DNA]</scope>
    <source>
        <strain evidence="8">G3</strain>
    </source>
</reference>
<evidence type="ECO:0000313" key="9">
    <source>
        <dbReference type="Proteomes" id="UP000001542"/>
    </source>
</evidence>
<evidence type="ECO:0000256" key="6">
    <source>
        <dbReference type="ARBA" id="ARBA00023136"/>
    </source>
</evidence>
<dbReference type="PANTHER" id="PTHR23033:SF50">
    <property type="entry name" value="HEXOSYLTRANSFERASE"/>
    <property type="match status" value="1"/>
</dbReference>
<dbReference type="FunFam" id="3.90.550.50:FF:000105">
    <property type="entry name" value="Uncharacterized protein"/>
    <property type="match status" value="1"/>
</dbReference>
<evidence type="ECO:0000256" key="7">
    <source>
        <dbReference type="SAM" id="Phobius"/>
    </source>
</evidence>
<dbReference type="PANTHER" id="PTHR23033">
    <property type="entry name" value="BETA1,3-GALACTOSYLTRANSFERASE"/>
    <property type="match status" value="1"/>
</dbReference>
<gene>
    <name evidence="8" type="ORF">TVAG_240710</name>
</gene>
<dbReference type="AlphaFoldDB" id="A2EJB8"/>